<dbReference type="InterPro" id="IPR036388">
    <property type="entry name" value="WH-like_DNA-bd_sf"/>
</dbReference>
<dbReference type="EMBL" id="JAWLOF010000007">
    <property type="protein sequence ID" value="MDV7023369.1"/>
    <property type="molecule type" value="Genomic_DNA"/>
</dbReference>
<dbReference type="Pfam" id="PF00196">
    <property type="entry name" value="GerE"/>
    <property type="match status" value="1"/>
</dbReference>
<dbReference type="RefSeq" id="WP_312817155.1">
    <property type="nucleotide sequence ID" value="NZ_DAMBXK010000022.1"/>
</dbReference>
<dbReference type="Gene3D" id="1.10.10.10">
    <property type="entry name" value="Winged helix-like DNA-binding domain superfamily/Winged helix DNA-binding domain"/>
    <property type="match status" value="1"/>
</dbReference>
<dbReference type="SMART" id="SM00421">
    <property type="entry name" value="HTH_LUXR"/>
    <property type="match status" value="1"/>
</dbReference>
<protein>
    <submittedName>
        <fullName evidence="3">Helix-turn-helix transcriptional regulator</fullName>
    </submittedName>
</protein>
<accession>A0ABU4E2M2</accession>
<feature type="domain" description="HTH luxR-type" evidence="2">
    <location>
        <begin position="110"/>
        <end position="175"/>
    </location>
</feature>
<dbReference type="PROSITE" id="PS50043">
    <property type="entry name" value="HTH_LUXR_2"/>
    <property type="match status" value="1"/>
</dbReference>
<dbReference type="CDD" id="cd06170">
    <property type="entry name" value="LuxR_C_like"/>
    <property type="match status" value="1"/>
</dbReference>
<keyword evidence="1" id="KW-0238">DNA-binding</keyword>
<dbReference type="InterPro" id="IPR000792">
    <property type="entry name" value="Tscrpt_reg_LuxR_C"/>
</dbReference>
<dbReference type="SUPFAM" id="SSF46894">
    <property type="entry name" value="C-terminal effector domain of the bipartite response regulators"/>
    <property type="match status" value="1"/>
</dbReference>
<comment type="caution">
    <text evidence="3">The sequence shown here is derived from an EMBL/GenBank/DDBJ whole genome shotgun (WGS) entry which is preliminary data.</text>
</comment>
<evidence type="ECO:0000313" key="3">
    <source>
        <dbReference type="EMBL" id="MDV7023369.1"/>
    </source>
</evidence>
<reference evidence="3 4" key="1">
    <citation type="submission" date="2023-10" db="EMBL/GenBank/DDBJ databases">
        <authorList>
            <person name="Dale J."/>
        </authorList>
    </citation>
    <scope>NUCLEOTIDE SEQUENCE [LARGE SCALE GENOMIC DNA]</scope>
    <source>
        <strain evidence="3 4">2023EL-00970</strain>
    </source>
</reference>
<evidence type="ECO:0000313" key="4">
    <source>
        <dbReference type="Proteomes" id="UP001187066"/>
    </source>
</evidence>
<keyword evidence="4" id="KW-1185">Reference proteome</keyword>
<gene>
    <name evidence="3" type="ORF">R4P48_11840</name>
</gene>
<dbReference type="Proteomes" id="UP001187066">
    <property type="component" value="Unassembled WGS sequence"/>
</dbReference>
<dbReference type="InterPro" id="IPR016032">
    <property type="entry name" value="Sig_transdc_resp-reg_C-effctor"/>
</dbReference>
<evidence type="ECO:0000256" key="1">
    <source>
        <dbReference type="ARBA" id="ARBA00023125"/>
    </source>
</evidence>
<sequence>MSFRKGIKLTGISMRLSHSIISNDHFFKVGICTLLSPELIDDNFILVDMDTVLAAKVKKLDTRGKQLVAFISNDIDYYALQSVGNVLFIDRKRKVNEILSFLVANDMRYHYQIKFALSQREYQILDYMHKGYSADEIAALMGLKIKTFYAHRRNMVLKLRVGNRISLYRNIARLESACSQQA</sequence>
<proteinExistence type="predicted"/>
<name>A0ABU4E2M2_9ENTR</name>
<evidence type="ECO:0000259" key="2">
    <source>
        <dbReference type="PROSITE" id="PS50043"/>
    </source>
</evidence>
<dbReference type="PRINTS" id="PR00038">
    <property type="entry name" value="HTHLUXR"/>
</dbReference>
<organism evidence="3 4">
    <name type="scientific">Atlantibacter subterraneus</name>
    <dbReference type="NCBI Taxonomy" id="255519"/>
    <lineage>
        <taxon>Bacteria</taxon>
        <taxon>Pseudomonadati</taxon>
        <taxon>Pseudomonadota</taxon>
        <taxon>Gammaproteobacteria</taxon>
        <taxon>Enterobacterales</taxon>
        <taxon>Enterobacteriaceae</taxon>
        <taxon>Atlantibacter</taxon>
    </lineage>
</organism>